<dbReference type="Proteomes" id="UP000290657">
    <property type="component" value="Unassembled WGS sequence"/>
</dbReference>
<gene>
    <name evidence="2" type="ORF">CRV04_00920</name>
</gene>
<organism evidence="2 3">
    <name type="scientific">Candidatus Marinarcus aquaticus</name>
    <dbReference type="NCBI Taxonomy" id="2044504"/>
    <lineage>
        <taxon>Bacteria</taxon>
        <taxon>Pseudomonadati</taxon>
        <taxon>Campylobacterota</taxon>
        <taxon>Epsilonproteobacteria</taxon>
        <taxon>Campylobacterales</taxon>
        <taxon>Arcobacteraceae</taxon>
        <taxon>Candidatus Marinarcus</taxon>
    </lineage>
</organism>
<protein>
    <submittedName>
        <fullName evidence="2">Uncharacterized protein</fullName>
    </submittedName>
</protein>
<keyword evidence="3" id="KW-1185">Reference proteome</keyword>
<sequence>MKKAAKNNRGALTVEKFDLQTYIKKNKATVVLLAIIVAFFSLAIFAPHTFSFEKQKAENSAFGAYKYPDKNSLNSSMPTRVIWHEPFFMDKKK</sequence>
<evidence type="ECO:0000313" key="3">
    <source>
        <dbReference type="Proteomes" id="UP000290657"/>
    </source>
</evidence>
<keyword evidence="1" id="KW-1133">Transmembrane helix</keyword>
<keyword evidence="1" id="KW-0472">Membrane</keyword>
<evidence type="ECO:0000313" key="2">
    <source>
        <dbReference type="EMBL" id="RXJ60603.1"/>
    </source>
</evidence>
<dbReference type="RefSeq" id="WP_164969087.1">
    <property type="nucleotide sequence ID" value="NZ_PDKN01000001.1"/>
</dbReference>
<proteinExistence type="predicted"/>
<comment type="caution">
    <text evidence="2">The sequence shown here is derived from an EMBL/GenBank/DDBJ whole genome shotgun (WGS) entry which is preliminary data.</text>
</comment>
<keyword evidence="1" id="KW-0812">Transmembrane</keyword>
<reference evidence="2 3" key="1">
    <citation type="submission" date="2017-10" db="EMBL/GenBank/DDBJ databases">
        <title>Genomics of the genus Arcobacter.</title>
        <authorList>
            <person name="Perez-Cataluna A."/>
            <person name="Figueras M.J."/>
        </authorList>
    </citation>
    <scope>NUCLEOTIDE SEQUENCE [LARGE SCALE GENOMIC DNA]</scope>
    <source>
        <strain evidence="2 3">CECT 8987</strain>
    </source>
</reference>
<name>A0A4Q0XU10_9BACT</name>
<dbReference type="EMBL" id="PDKN01000001">
    <property type="protein sequence ID" value="RXJ60603.1"/>
    <property type="molecule type" value="Genomic_DNA"/>
</dbReference>
<dbReference type="AlphaFoldDB" id="A0A4Q0XU10"/>
<accession>A0A4Q0XU10</accession>
<feature type="transmembrane region" description="Helical" evidence="1">
    <location>
        <begin position="30"/>
        <end position="50"/>
    </location>
</feature>
<evidence type="ECO:0000256" key="1">
    <source>
        <dbReference type="SAM" id="Phobius"/>
    </source>
</evidence>